<reference evidence="4" key="1">
    <citation type="journal article" date="2015" name="J. Biotechnol.">
        <title>Complete genome sequence of the actinobacterium Streptomyces glaucescens GLA.O (DSM 40922) consisting of a linear chromosome and one linear plasmid.</title>
        <authorList>
            <person name="Ortseifen V."/>
            <person name="Winkler A."/>
            <person name="Albersmeier A."/>
            <person name="Wendler S."/>
            <person name="Puhler A."/>
            <person name="Kalinowski J."/>
            <person name="Ruckert C."/>
        </authorList>
    </citation>
    <scope>NUCLEOTIDE SEQUENCE [LARGE SCALE GENOMIC DNA]</scope>
    <source>
        <strain evidence="4">DSM 40922 / GLA O</strain>
        <plasmid evidence="4">pSglau1</plasmid>
    </source>
</reference>
<evidence type="ECO:0000313" key="4">
    <source>
        <dbReference type="Proteomes" id="UP000029482"/>
    </source>
</evidence>
<dbReference type="RefSeq" id="WP_043507519.1">
    <property type="nucleotide sequence ID" value="NZ_CP009439.1"/>
</dbReference>
<protein>
    <recommendedName>
        <fullName evidence="2">Lsr2 DNA-binding domain-containing protein</fullName>
    </recommendedName>
</protein>
<proteinExistence type="predicted"/>
<keyword evidence="3" id="KW-0614">Plasmid</keyword>
<dbReference type="GO" id="GO:0003677">
    <property type="term" value="F:DNA binding"/>
    <property type="evidence" value="ECO:0007669"/>
    <property type="project" value="UniProtKB-KW"/>
</dbReference>
<dbReference type="HOGENOM" id="CLU_780579_0_0_11"/>
<dbReference type="Pfam" id="PF23359">
    <property type="entry name" value="Lsr2_DNA-bd"/>
    <property type="match status" value="1"/>
</dbReference>
<organism evidence="3 4">
    <name type="scientific">Streptomyces glaucescens</name>
    <dbReference type="NCBI Taxonomy" id="1907"/>
    <lineage>
        <taxon>Bacteria</taxon>
        <taxon>Bacillati</taxon>
        <taxon>Actinomycetota</taxon>
        <taxon>Actinomycetes</taxon>
        <taxon>Kitasatosporales</taxon>
        <taxon>Streptomycetaceae</taxon>
        <taxon>Streptomyces</taxon>
    </lineage>
</organism>
<dbReference type="EMBL" id="CP009439">
    <property type="protein sequence ID" value="AIS02517.1"/>
    <property type="molecule type" value="Genomic_DNA"/>
</dbReference>
<accession>A0A089XKM7</accession>
<sequence>MAELAALMDLVPPQQRDAWLPDGTPDFTSHQVVIPSRYKPEHWRYKAVEVDAVFHLPSHGIRIGVEYDGAFHHSAKLRDRRRSELEKSRVLATAGILDLLVHVRVGDLPPLEAPHAVAVVMPERATPYEQACAVAAAVNARFPGSVPGLDAYMASGRPHRQAEADVYICATWGELRPPRRRMERSAPARPRRLMATAPHSESLLTPVGEPYRNPERPTEIVRDYRCVCGNSELFTAVQAQVTSGNTRSCGCLSRQAKQQKRPAVARAETQAIRAWARDQGLRIGTSGRVPDRITASYRLHRAGCLDLLDRQGLLDEASVRQWAEDAGQRLGARGRVTGRLWLDYAADYLTRASAG</sequence>
<keyword evidence="1" id="KW-0238">DNA-binding</keyword>
<evidence type="ECO:0000313" key="3">
    <source>
        <dbReference type="EMBL" id="AIS02517.1"/>
    </source>
</evidence>
<keyword evidence="4" id="KW-1185">Reference proteome</keyword>
<dbReference type="Proteomes" id="UP000029482">
    <property type="component" value="Plasmid pSglau1"/>
</dbReference>
<gene>
    <name evidence="3" type="ORF">SGLAU_32935</name>
</gene>
<evidence type="ECO:0000256" key="1">
    <source>
        <dbReference type="ARBA" id="ARBA00023125"/>
    </source>
</evidence>
<dbReference type="InterPro" id="IPR036625">
    <property type="entry name" value="E3-bd_dom_sf"/>
</dbReference>
<dbReference type="AlphaFoldDB" id="A0A089XKM7"/>
<feature type="domain" description="Lsr2 DNA-binding" evidence="2">
    <location>
        <begin position="265"/>
        <end position="298"/>
    </location>
</feature>
<dbReference type="Gene3D" id="4.10.320.10">
    <property type="entry name" value="E3-binding domain"/>
    <property type="match status" value="1"/>
</dbReference>
<geneLocation type="plasmid" evidence="3 4">
    <name>pSglau1</name>
</geneLocation>
<name>A0A089XKM7_STRGA</name>
<dbReference type="InterPro" id="IPR055370">
    <property type="entry name" value="Lsr2_DNA-bd"/>
</dbReference>
<dbReference type="GO" id="GO:0016746">
    <property type="term" value="F:acyltransferase activity"/>
    <property type="evidence" value="ECO:0007669"/>
    <property type="project" value="InterPro"/>
</dbReference>
<evidence type="ECO:0000259" key="2">
    <source>
        <dbReference type="Pfam" id="PF23359"/>
    </source>
</evidence>
<dbReference type="KEGG" id="sgu:SGLAU_32935"/>